<name>A0A7N0RE12_KALFE</name>
<evidence type="ECO:0000313" key="2">
    <source>
        <dbReference type="Proteomes" id="UP000594263"/>
    </source>
</evidence>
<dbReference type="AlphaFoldDB" id="A0A7N0RE12"/>
<sequence>MMRLLVLDGSERLWACFWGRGKSRVARWSSRATATFRHIGGIRYGSESWVCVVGLSF</sequence>
<dbReference type="EnsemblPlants" id="Kaladp0008s0841.1.v1.1">
    <property type="protein sequence ID" value="Kaladp0008s0841.1.v1.1.CDS.1"/>
    <property type="gene ID" value="Kaladp0008s0841.v1.1"/>
</dbReference>
<dbReference type="Gramene" id="Kaladp0008s0841.1.v1.1">
    <property type="protein sequence ID" value="Kaladp0008s0841.1.v1.1.CDS.1"/>
    <property type="gene ID" value="Kaladp0008s0841.v1.1"/>
</dbReference>
<evidence type="ECO:0000313" key="1">
    <source>
        <dbReference type="EnsemblPlants" id="Kaladp0008s0841.1.v1.1.CDS.1"/>
    </source>
</evidence>
<proteinExistence type="predicted"/>
<organism evidence="1 2">
    <name type="scientific">Kalanchoe fedtschenkoi</name>
    <name type="common">Lavender scallops</name>
    <name type="synonym">South American air plant</name>
    <dbReference type="NCBI Taxonomy" id="63787"/>
    <lineage>
        <taxon>Eukaryota</taxon>
        <taxon>Viridiplantae</taxon>
        <taxon>Streptophyta</taxon>
        <taxon>Embryophyta</taxon>
        <taxon>Tracheophyta</taxon>
        <taxon>Spermatophyta</taxon>
        <taxon>Magnoliopsida</taxon>
        <taxon>eudicotyledons</taxon>
        <taxon>Gunneridae</taxon>
        <taxon>Pentapetalae</taxon>
        <taxon>Saxifragales</taxon>
        <taxon>Crassulaceae</taxon>
        <taxon>Kalanchoe</taxon>
    </lineage>
</organism>
<keyword evidence="2" id="KW-1185">Reference proteome</keyword>
<protein>
    <submittedName>
        <fullName evidence="1">Uncharacterized protein</fullName>
    </submittedName>
</protein>
<accession>A0A7N0RE12</accession>
<dbReference type="Proteomes" id="UP000594263">
    <property type="component" value="Unplaced"/>
</dbReference>
<reference evidence="1" key="1">
    <citation type="submission" date="2021-01" db="UniProtKB">
        <authorList>
            <consortium name="EnsemblPlants"/>
        </authorList>
    </citation>
    <scope>IDENTIFICATION</scope>
</reference>